<evidence type="ECO:0000313" key="13">
    <source>
        <dbReference type="EMBL" id="PJJ58417.1"/>
    </source>
</evidence>
<keyword evidence="7" id="KW-0067">ATP-binding</keyword>
<dbReference type="GO" id="GO:0015421">
    <property type="term" value="F:ABC-type oligopeptide transporter activity"/>
    <property type="evidence" value="ECO:0007669"/>
    <property type="project" value="TreeGrafter"/>
</dbReference>
<dbReference type="RefSeq" id="WP_245857813.1">
    <property type="nucleotide sequence ID" value="NZ_PGEZ01000001.1"/>
</dbReference>
<dbReference type="InterPro" id="IPR003439">
    <property type="entry name" value="ABC_transporter-like_ATP-bd"/>
</dbReference>
<dbReference type="SUPFAM" id="SSF90123">
    <property type="entry name" value="ABC transporter transmembrane region"/>
    <property type="match status" value="1"/>
</dbReference>
<dbReference type="PROSITE" id="PS50929">
    <property type="entry name" value="ABC_TM1F"/>
    <property type="match status" value="1"/>
</dbReference>
<comment type="caution">
    <text evidence="13">The sequence shown here is derived from an EMBL/GenBank/DDBJ whole genome shotgun (WGS) entry which is preliminary data.</text>
</comment>
<gene>
    <name evidence="13" type="ORF">CLV56_2668</name>
</gene>
<evidence type="ECO:0000256" key="1">
    <source>
        <dbReference type="ARBA" id="ARBA00004651"/>
    </source>
</evidence>
<evidence type="ECO:0000256" key="8">
    <source>
        <dbReference type="ARBA" id="ARBA00022989"/>
    </source>
</evidence>
<dbReference type="Gene3D" id="1.20.1560.10">
    <property type="entry name" value="ABC transporter type 1, transmembrane domain"/>
    <property type="match status" value="1"/>
</dbReference>
<dbReference type="FunFam" id="3.40.50.300:FF:001001">
    <property type="entry name" value="Multidrug ABC transporter ATP-binding protein"/>
    <property type="match status" value="1"/>
</dbReference>
<dbReference type="Pfam" id="PF00664">
    <property type="entry name" value="ABC_membrane"/>
    <property type="match status" value="1"/>
</dbReference>
<evidence type="ECO:0000256" key="6">
    <source>
        <dbReference type="ARBA" id="ARBA00022741"/>
    </source>
</evidence>
<dbReference type="EMBL" id="PGEZ01000001">
    <property type="protein sequence ID" value="PJJ58417.1"/>
    <property type="molecule type" value="Genomic_DNA"/>
</dbReference>
<feature type="transmembrane region" description="Helical" evidence="10">
    <location>
        <begin position="30"/>
        <end position="50"/>
    </location>
</feature>
<keyword evidence="9 10" id="KW-0472">Membrane</keyword>
<dbReference type="SMART" id="SM00382">
    <property type="entry name" value="AAA"/>
    <property type="match status" value="1"/>
</dbReference>
<dbReference type="PROSITE" id="PS50893">
    <property type="entry name" value="ABC_TRANSPORTER_2"/>
    <property type="match status" value="1"/>
</dbReference>
<feature type="domain" description="ABC transmembrane type-1" evidence="12">
    <location>
        <begin position="31"/>
        <end position="312"/>
    </location>
</feature>
<keyword evidence="2" id="KW-0813">Transport</keyword>
<evidence type="ECO:0000256" key="7">
    <source>
        <dbReference type="ARBA" id="ARBA00022840"/>
    </source>
</evidence>
<dbReference type="GO" id="GO:0005886">
    <property type="term" value="C:plasma membrane"/>
    <property type="evidence" value="ECO:0007669"/>
    <property type="project" value="UniProtKB-SubCell"/>
</dbReference>
<keyword evidence="14" id="KW-1185">Reference proteome</keyword>
<keyword evidence="4" id="KW-0997">Cell inner membrane</keyword>
<reference evidence="13 14" key="1">
    <citation type="submission" date="2017-11" db="EMBL/GenBank/DDBJ databases">
        <title>Genomic Encyclopedia of Archaeal and Bacterial Type Strains, Phase II (KMG-II): From Individual Species to Whole Genera.</title>
        <authorList>
            <person name="Goeker M."/>
        </authorList>
    </citation>
    <scope>NUCLEOTIDE SEQUENCE [LARGE SCALE GENOMIC DNA]</scope>
    <source>
        <strain evidence="13 14">DSM 27763</strain>
    </source>
</reference>
<evidence type="ECO:0000256" key="3">
    <source>
        <dbReference type="ARBA" id="ARBA00022475"/>
    </source>
</evidence>
<sequence length="583" mass="62685">MSLRETLPVASSATLRRYVRTIAGDHRADLVGIVLLHATAAGAGLVVPWLIGELVQSATETGSISSIDRITLVVAGCLLAQTVLTRFARLRSATFGESVLARLREDFVDESLRLPIGAVEQAGTGDLLTRTSRDVDTLGWSVRYALPETLVALVTAVCTIVAALLVGGWVGLALVAAVPILAIATRWYLARAKDGYLREHASYSRINTTLAETVEGARTVESLDLHDERRRRLDDDIAESYAAESYTRRLRTVFFPSVEIGYLVPVVGTLLIGSWLYAQGTISLAELTAALLYVRFLIDPVDRLLNWMDTLQVGVTSLTRLLGVGEVPDDRPVDGRTLGDDTRVRLDAVRFEYRAGREVLHGVDLDVAPGERLAVVGPSGAGKSTIGRLVAGISGPSAGSVTVGGVPTTEVDLAELRKHVVLLTQEYHVFVGTLRDNLLLALDGTDAGDAVLRHALDAVDALDWVDRLEHGLDTVVGSGGHALTDAQAQQVALARVVLADPHTLVLDEATSLIDPRAARHLERSLGAVLEGRTVIAIAHRLSTAHDADRVAVVEDGRISELGSHHELVERDGPYAALWRSWHS</sequence>
<feature type="transmembrane region" description="Helical" evidence="10">
    <location>
        <begin position="149"/>
        <end position="166"/>
    </location>
</feature>
<dbReference type="Pfam" id="PF00005">
    <property type="entry name" value="ABC_tran"/>
    <property type="match status" value="1"/>
</dbReference>
<feature type="transmembrane region" description="Helical" evidence="10">
    <location>
        <begin position="253"/>
        <end position="276"/>
    </location>
</feature>
<dbReference type="InterPro" id="IPR027417">
    <property type="entry name" value="P-loop_NTPase"/>
</dbReference>
<name>A0A2M9BKE0_9ACTN</name>
<keyword evidence="3" id="KW-1003">Cell membrane</keyword>
<feature type="transmembrane region" description="Helical" evidence="10">
    <location>
        <begin position="70"/>
        <end position="88"/>
    </location>
</feature>
<evidence type="ECO:0000256" key="10">
    <source>
        <dbReference type="SAM" id="Phobius"/>
    </source>
</evidence>
<organism evidence="13 14">
    <name type="scientific">Mumia flava</name>
    <dbReference type="NCBI Taxonomy" id="1348852"/>
    <lineage>
        <taxon>Bacteria</taxon>
        <taxon>Bacillati</taxon>
        <taxon>Actinomycetota</taxon>
        <taxon>Actinomycetes</taxon>
        <taxon>Propionibacteriales</taxon>
        <taxon>Nocardioidaceae</taxon>
        <taxon>Mumia</taxon>
    </lineage>
</organism>
<dbReference type="PANTHER" id="PTHR43394">
    <property type="entry name" value="ATP-DEPENDENT PERMEASE MDL1, MITOCHONDRIAL"/>
    <property type="match status" value="1"/>
</dbReference>
<evidence type="ECO:0000256" key="5">
    <source>
        <dbReference type="ARBA" id="ARBA00022692"/>
    </source>
</evidence>
<evidence type="ECO:0000256" key="9">
    <source>
        <dbReference type="ARBA" id="ARBA00023136"/>
    </source>
</evidence>
<dbReference type="Gene3D" id="3.40.50.300">
    <property type="entry name" value="P-loop containing nucleotide triphosphate hydrolases"/>
    <property type="match status" value="1"/>
</dbReference>
<dbReference type="SUPFAM" id="SSF52540">
    <property type="entry name" value="P-loop containing nucleoside triphosphate hydrolases"/>
    <property type="match status" value="1"/>
</dbReference>
<evidence type="ECO:0000259" key="12">
    <source>
        <dbReference type="PROSITE" id="PS50929"/>
    </source>
</evidence>
<dbReference type="GO" id="GO:0016887">
    <property type="term" value="F:ATP hydrolysis activity"/>
    <property type="evidence" value="ECO:0007669"/>
    <property type="project" value="InterPro"/>
</dbReference>
<dbReference type="GO" id="GO:0005524">
    <property type="term" value="F:ATP binding"/>
    <property type="evidence" value="ECO:0007669"/>
    <property type="project" value="UniProtKB-KW"/>
</dbReference>
<evidence type="ECO:0000259" key="11">
    <source>
        <dbReference type="PROSITE" id="PS50893"/>
    </source>
</evidence>
<evidence type="ECO:0000313" key="14">
    <source>
        <dbReference type="Proteomes" id="UP000230842"/>
    </source>
</evidence>
<accession>A0A2M9BKE0</accession>
<dbReference type="Proteomes" id="UP000230842">
    <property type="component" value="Unassembled WGS sequence"/>
</dbReference>
<evidence type="ECO:0000256" key="2">
    <source>
        <dbReference type="ARBA" id="ARBA00022448"/>
    </source>
</evidence>
<evidence type="ECO:0000256" key="4">
    <source>
        <dbReference type="ARBA" id="ARBA00022519"/>
    </source>
</evidence>
<keyword evidence="5 10" id="KW-0812">Transmembrane</keyword>
<feature type="domain" description="ABC transporter" evidence="11">
    <location>
        <begin position="344"/>
        <end position="580"/>
    </location>
</feature>
<dbReference type="InterPro" id="IPR003593">
    <property type="entry name" value="AAA+_ATPase"/>
</dbReference>
<dbReference type="AlphaFoldDB" id="A0A2M9BKE0"/>
<dbReference type="CDD" id="cd07346">
    <property type="entry name" value="ABC_6TM_exporters"/>
    <property type="match status" value="1"/>
</dbReference>
<comment type="subcellular location">
    <subcellularLocation>
        <location evidence="1">Cell membrane</location>
        <topology evidence="1">Multi-pass membrane protein</topology>
    </subcellularLocation>
</comment>
<keyword evidence="8 10" id="KW-1133">Transmembrane helix</keyword>
<keyword evidence="6" id="KW-0547">Nucleotide-binding</keyword>
<proteinExistence type="predicted"/>
<dbReference type="InterPro" id="IPR036640">
    <property type="entry name" value="ABC1_TM_sf"/>
</dbReference>
<protein>
    <submittedName>
        <fullName evidence="13">ABC-type multidrug transport system fused ATPase/permease subunit</fullName>
    </submittedName>
</protein>
<dbReference type="InterPro" id="IPR039421">
    <property type="entry name" value="Type_1_exporter"/>
</dbReference>
<feature type="transmembrane region" description="Helical" evidence="10">
    <location>
        <begin position="172"/>
        <end position="189"/>
    </location>
</feature>
<dbReference type="PANTHER" id="PTHR43394:SF1">
    <property type="entry name" value="ATP-BINDING CASSETTE SUB-FAMILY B MEMBER 10, MITOCHONDRIAL"/>
    <property type="match status" value="1"/>
</dbReference>
<dbReference type="InterPro" id="IPR011527">
    <property type="entry name" value="ABC1_TM_dom"/>
</dbReference>